<keyword evidence="23" id="KW-1185">Reference proteome</keyword>
<evidence type="ECO:0000256" key="8">
    <source>
        <dbReference type="ARBA" id="ARBA00022723"/>
    </source>
</evidence>
<comment type="catalytic activity">
    <reaction evidence="17">
        <text>ATP + H2O = ADP + phosphate + H(+)</text>
        <dbReference type="Rhea" id="RHEA:13065"/>
        <dbReference type="ChEBI" id="CHEBI:15377"/>
        <dbReference type="ChEBI" id="CHEBI:15378"/>
        <dbReference type="ChEBI" id="CHEBI:30616"/>
        <dbReference type="ChEBI" id="CHEBI:43474"/>
        <dbReference type="ChEBI" id="CHEBI:456216"/>
        <dbReference type="EC" id="3.6.4.12"/>
    </reaction>
</comment>
<keyword evidence="7" id="KW-0540">Nuclease</keyword>
<dbReference type="InterPro" id="IPR041677">
    <property type="entry name" value="DNA2/NAM7_AAA_11"/>
</dbReference>
<keyword evidence="11" id="KW-0347">Helicase</keyword>
<keyword evidence="14" id="KW-0411">Iron-sulfur</keyword>
<comment type="caution">
    <text evidence="22">The sequence shown here is derived from an EMBL/GenBank/DDBJ whole genome shotgun (WGS) entry which is preliminary data.</text>
</comment>
<sequence length="1229" mass="142543">MNEKEHQKFLISDSDDDCTYSLLYDMFIEQVSLSSFYEVKDEKPNFSLDNYQQSKIDEKENIYNEPIQSINDSTKKSTNSLISSTSFSSSLFSERKNEATQNSIQKKNLFIHQEPNPEDLLIPSSFFIISDIYYKNSHNTRNEIILRLFTLPYYESNYIVHLKEKWTVLELKVNDPLLIIGSFKKVYNNIFSFKNQSTFSQQATDNPFNFNYETTIDNKNGFVVLWPFFMISATRLSGSVHCMRQSTLISMVPYTTSQPNWILNEGTIAHSLVEDVLTRKVKSTDQIQDNVNNLIITNIAENGPQGISKLEMTNRLAPIANLADQLSTNFTNKENFEQLNTKIKTLQKQQEDNQNQLQINLDLQKKLNEKETEKQIEIQQKIEQQRIENDQIQKVIKEAEKEKKKLEILTKNNVNYPPYDCKVTNNEENLISLNYGYVGKSDLTLFDQKNKKYFPLEMKSGKSANKKAKKHHQIQLSAYVLMMKEMLDKKADDYGMLFYMADSVSLKIQPTFSEQQSFAILRDIITENSMHGQIPPKINDKLNCENCQASDVCKFISDIEDIECGNYKIKTKSKRKKTKKKKKKSKSKNQNEILLNYYETDEILDSFGNDDFFIQNQILLLNHFESLKQEKTEFNNSNEEVIIINDSDDSDSDFEPQETRSNLTLPIYSRGQINFFKKIKNEIMNDILDEGFEQYFNWTLTVSERENKGIAVNGLEIFSFDNSYFFISDKFEGSQFRMYSKFVLTKNGKPPILNTGMVTDIKKSDKSVIFVSFDRKDIIVNEGESDFCLDLIKFIKDSTFEVHNLFNLFAYSYSNLKSVTSLFIENEKSDFFEEGIENDAILYGLNNDQKRTIHNSIISKEYSIISGCKNSGKTLVLTNLINFYESQRKSILVICPSDSSVDKISRRLSNVLPFAIVRDQEIFLTKSDSIRKVKVFLTNVKDFENSFFLEKKFDILFVDDCERIKMSSLIGPLNSSQKFVLCGDSYQCESDFLSAFSFLNAEKNDFHFLRTKYKKSEKIHNLENSMIYKYSTFVENRTFSELKINLNKLNDFHSIHKKWLIQVLSKPTFFININDANLSVESSIVAALIVSLMTCDVKSKSIGILCFDEKLTVLIREAFKSFLNSFSGFFKNKIDLSVEIDIHHHSTFLTKMKNYKVLIVCFGESNTILAVNEAKSIIFRANERLYLIGNEKKLKINPFIAKLIKKMDKNDTISTEIFNAFNEMTDLFV</sequence>
<organism evidence="22 23">
    <name type="scientific">Tritrichomonas musculus</name>
    <dbReference type="NCBI Taxonomy" id="1915356"/>
    <lineage>
        <taxon>Eukaryota</taxon>
        <taxon>Metamonada</taxon>
        <taxon>Parabasalia</taxon>
        <taxon>Tritrichomonadida</taxon>
        <taxon>Tritrichomonadidae</taxon>
        <taxon>Tritrichomonas</taxon>
    </lineage>
</organism>
<feature type="domain" description="PD-(D/E)XK endonuclease-like" evidence="20">
    <location>
        <begin position="379"/>
        <end position="554"/>
    </location>
</feature>
<proteinExistence type="inferred from homology"/>
<dbReference type="InterPro" id="IPR027417">
    <property type="entry name" value="P-loop_NTPase"/>
</dbReference>
<evidence type="ECO:0000256" key="18">
    <source>
        <dbReference type="SAM" id="Coils"/>
    </source>
</evidence>
<evidence type="ECO:0000256" key="6">
    <source>
        <dbReference type="ARBA" id="ARBA00022705"/>
    </source>
</evidence>
<evidence type="ECO:0000256" key="15">
    <source>
        <dbReference type="ARBA" id="ARBA00023242"/>
    </source>
</evidence>
<keyword evidence="8" id="KW-0479">Metal-binding</keyword>
<dbReference type="InterPro" id="IPR038726">
    <property type="entry name" value="PDDEXK_AddAB-type"/>
</dbReference>
<evidence type="ECO:0000256" key="12">
    <source>
        <dbReference type="ARBA" id="ARBA00022840"/>
    </source>
</evidence>
<evidence type="ECO:0000256" key="14">
    <source>
        <dbReference type="ARBA" id="ARBA00023014"/>
    </source>
</evidence>
<evidence type="ECO:0000256" key="17">
    <source>
        <dbReference type="ARBA" id="ARBA00047995"/>
    </source>
</evidence>
<evidence type="ECO:0000256" key="2">
    <source>
        <dbReference type="ARBA" id="ARBA00004123"/>
    </source>
</evidence>
<protein>
    <recommendedName>
        <fullName evidence="4">DNA helicase</fullName>
        <ecNumber evidence="4">3.6.4.12</ecNumber>
    </recommendedName>
</protein>
<dbReference type="EMBL" id="JAPFFF010000006">
    <property type="protein sequence ID" value="KAK8887088.1"/>
    <property type="molecule type" value="Genomic_DNA"/>
</dbReference>
<keyword evidence="12" id="KW-0067">ATP-binding</keyword>
<dbReference type="InterPro" id="IPR051827">
    <property type="entry name" value="Cas4_exonuclease"/>
</dbReference>
<keyword evidence="10" id="KW-0378">Hydrolase</keyword>
<evidence type="ECO:0000259" key="20">
    <source>
        <dbReference type="Pfam" id="PF12705"/>
    </source>
</evidence>
<name>A0ABR2K8E2_9EUKA</name>
<dbReference type="Pfam" id="PF08696">
    <property type="entry name" value="Dna2"/>
    <property type="match status" value="1"/>
</dbReference>
<evidence type="ECO:0000256" key="7">
    <source>
        <dbReference type="ARBA" id="ARBA00022722"/>
    </source>
</evidence>
<evidence type="ECO:0000256" key="3">
    <source>
        <dbReference type="ARBA" id="ARBA00007913"/>
    </source>
</evidence>
<evidence type="ECO:0000256" key="10">
    <source>
        <dbReference type="ARBA" id="ARBA00022801"/>
    </source>
</evidence>
<keyword evidence="5" id="KW-0004">4Fe-4S</keyword>
<dbReference type="Gene3D" id="3.90.320.10">
    <property type="match status" value="1"/>
</dbReference>
<keyword evidence="9" id="KW-0547">Nucleotide-binding</keyword>
<keyword evidence="16" id="KW-0511">Multifunctional enzyme</keyword>
<dbReference type="Pfam" id="PF12705">
    <property type="entry name" value="PDDEXK_1"/>
    <property type="match status" value="1"/>
</dbReference>
<evidence type="ECO:0000256" key="9">
    <source>
        <dbReference type="ARBA" id="ARBA00022741"/>
    </source>
</evidence>
<dbReference type="Gene3D" id="3.40.50.300">
    <property type="entry name" value="P-loop containing nucleotide triphosphate hydrolases"/>
    <property type="match status" value="2"/>
</dbReference>
<keyword evidence="6" id="KW-0235">DNA replication</keyword>
<dbReference type="PANTHER" id="PTHR36531">
    <property type="entry name" value="CRISPR-ASSOCIATED EXONUCLEASE CAS4"/>
    <property type="match status" value="1"/>
</dbReference>
<feature type="domain" description="DNA replication factor Dna2 N-terminal" evidence="19">
    <location>
        <begin position="157"/>
        <end position="356"/>
    </location>
</feature>
<evidence type="ECO:0000259" key="19">
    <source>
        <dbReference type="Pfam" id="PF08696"/>
    </source>
</evidence>
<keyword evidence="15" id="KW-0539">Nucleus</keyword>
<dbReference type="Proteomes" id="UP001470230">
    <property type="component" value="Unassembled WGS sequence"/>
</dbReference>
<dbReference type="SUPFAM" id="SSF52540">
    <property type="entry name" value="P-loop containing nucleoside triphosphate hydrolases"/>
    <property type="match status" value="1"/>
</dbReference>
<evidence type="ECO:0000256" key="11">
    <source>
        <dbReference type="ARBA" id="ARBA00022806"/>
    </source>
</evidence>
<evidence type="ECO:0000256" key="5">
    <source>
        <dbReference type="ARBA" id="ARBA00022485"/>
    </source>
</evidence>
<feature type="coiled-coil region" evidence="18">
    <location>
        <begin position="336"/>
        <end position="412"/>
    </location>
</feature>
<dbReference type="InterPro" id="IPR014808">
    <property type="entry name" value="DNA_replication_fac_Dna2_N"/>
</dbReference>
<dbReference type="InterPro" id="IPR011604">
    <property type="entry name" value="PDDEXK-like_dom_sf"/>
</dbReference>
<comment type="cofactor">
    <cofactor evidence="1">
        <name>[4Fe-4S] cluster</name>
        <dbReference type="ChEBI" id="CHEBI:49883"/>
    </cofactor>
</comment>
<comment type="similarity">
    <text evidence="3">Belongs to the DNA2/NAM7 helicase family.</text>
</comment>
<evidence type="ECO:0000256" key="1">
    <source>
        <dbReference type="ARBA" id="ARBA00001966"/>
    </source>
</evidence>
<keyword evidence="18" id="KW-0175">Coiled coil</keyword>
<evidence type="ECO:0000256" key="4">
    <source>
        <dbReference type="ARBA" id="ARBA00012551"/>
    </source>
</evidence>
<evidence type="ECO:0000259" key="21">
    <source>
        <dbReference type="Pfam" id="PF13086"/>
    </source>
</evidence>
<dbReference type="PANTHER" id="PTHR36531:SF6">
    <property type="entry name" value="DNA REPLICATION ATP-DEPENDENT HELICASE_NUCLEASE DNA2"/>
    <property type="match status" value="1"/>
</dbReference>
<reference evidence="22 23" key="1">
    <citation type="submission" date="2024-04" db="EMBL/GenBank/DDBJ databases">
        <title>Tritrichomonas musculus Genome.</title>
        <authorList>
            <person name="Alves-Ferreira E."/>
            <person name="Grigg M."/>
            <person name="Lorenzi H."/>
            <person name="Galac M."/>
        </authorList>
    </citation>
    <scope>NUCLEOTIDE SEQUENCE [LARGE SCALE GENOMIC DNA]</scope>
    <source>
        <strain evidence="22 23">EAF2021</strain>
    </source>
</reference>
<evidence type="ECO:0000256" key="13">
    <source>
        <dbReference type="ARBA" id="ARBA00023004"/>
    </source>
</evidence>
<evidence type="ECO:0000256" key="16">
    <source>
        <dbReference type="ARBA" id="ARBA00023268"/>
    </source>
</evidence>
<dbReference type="Pfam" id="PF13086">
    <property type="entry name" value="AAA_11"/>
    <property type="match status" value="1"/>
</dbReference>
<dbReference type="EC" id="3.6.4.12" evidence="4"/>
<accession>A0ABR2K8E2</accession>
<comment type="subcellular location">
    <subcellularLocation>
        <location evidence="2">Nucleus</location>
    </subcellularLocation>
</comment>
<evidence type="ECO:0000313" key="23">
    <source>
        <dbReference type="Proteomes" id="UP001470230"/>
    </source>
</evidence>
<feature type="domain" description="DNA2/NAM7 helicase helicase" evidence="21">
    <location>
        <begin position="845"/>
        <end position="910"/>
    </location>
</feature>
<evidence type="ECO:0000313" key="22">
    <source>
        <dbReference type="EMBL" id="KAK8887088.1"/>
    </source>
</evidence>
<gene>
    <name evidence="22" type="ORF">M9Y10_038124</name>
</gene>
<keyword evidence="13" id="KW-0408">Iron</keyword>